<protein>
    <submittedName>
        <fullName evidence="6">Odorant-binding protein 8</fullName>
    </submittedName>
</protein>
<reference evidence="6" key="1">
    <citation type="submission" date="2015-07" db="EMBL/GenBank/DDBJ databases">
        <title>Transcriptome analysis of odorant reception genes in the tea geometrid, Ectropis obliqua.</title>
        <authorList>
            <person name="Chen Z."/>
            <person name="Ma L."/>
            <person name="Li Z."/>
        </authorList>
    </citation>
    <scope>NUCLEOTIDE SEQUENCE</scope>
</reference>
<keyword evidence="3" id="KW-0964">Secreted</keyword>
<dbReference type="FunFam" id="1.10.238.20:FF:000001">
    <property type="entry name" value="General odorant-binding protein lush"/>
    <property type="match status" value="1"/>
</dbReference>
<evidence type="ECO:0000256" key="4">
    <source>
        <dbReference type="ARBA" id="ARBA00022729"/>
    </source>
</evidence>
<dbReference type="EMBL" id="KT327213">
    <property type="protein sequence ID" value="ALS03856.1"/>
    <property type="molecule type" value="mRNA"/>
</dbReference>
<accession>A0A1L2BL94</accession>
<comment type="subcellular location">
    <subcellularLocation>
        <location evidence="1">Secreted</location>
    </subcellularLocation>
</comment>
<sequence length="137" mass="14726">MQASILFGLVFVAAGINAGSVHLEGAQKDKAAETAMQCMKETGVKPEMVAEVKKGRLSEDEDLKKFTLCFFQKAGIISPDGKLNVDVALSKLPAGVDKTEAEKLLNDCKTKKGKTAADTAYEVFKCYQAGTKTHILL</sequence>
<dbReference type="Gene3D" id="1.10.238.20">
    <property type="entry name" value="Pheromone/general odorant binding protein domain"/>
    <property type="match status" value="1"/>
</dbReference>
<dbReference type="GO" id="GO:0005549">
    <property type="term" value="F:odorant binding"/>
    <property type="evidence" value="ECO:0007669"/>
    <property type="project" value="InterPro"/>
</dbReference>
<dbReference type="AlphaFoldDB" id="A0A1L2BL94"/>
<dbReference type="InterPro" id="IPR006170">
    <property type="entry name" value="PBP/GOBP"/>
</dbReference>
<comment type="similarity">
    <text evidence="2">Belongs to the PBP/GOBP family.</text>
</comment>
<dbReference type="GO" id="GO:0005615">
    <property type="term" value="C:extracellular space"/>
    <property type="evidence" value="ECO:0007669"/>
    <property type="project" value="TreeGrafter"/>
</dbReference>
<dbReference type="CDD" id="cd23992">
    <property type="entry name" value="PBP_GOBP"/>
    <property type="match status" value="1"/>
</dbReference>
<organism evidence="6">
    <name type="scientific">Ectropis obliqua</name>
    <name type="common">Tea geometrid moth</name>
    <dbReference type="NCBI Taxonomy" id="248899"/>
    <lineage>
        <taxon>Eukaryota</taxon>
        <taxon>Metazoa</taxon>
        <taxon>Ecdysozoa</taxon>
        <taxon>Arthropoda</taxon>
        <taxon>Hexapoda</taxon>
        <taxon>Insecta</taxon>
        <taxon>Pterygota</taxon>
        <taxon>Neoptera</taxon>
        <taxon>Endopterygota</taxon>
        <taxon>Lepidoptera</taxon>
        <taxon>Glossata</taxon>
        <taxon>Ditrysia</taxon>
        <taxon>Geometroidea</taxon>
        <taxon>Geometridae</taxon>
        <taxon>Ennominae</taxon>
        <taxon>Ectropis</taxon>
    </lineage>
</organism>
<dbReference type="InterPro" id="IPR036728">
    <property type="entry name" value="PBP_GOBP_sf"/>
</dbReference>
<evidence type="ECO:0000256" key="5">
    <source>
        <dbReference type="SAM" id="SignalP"/>
    </source>
</evidence>
<evidence type="ECO:0000256" key="2">
    <source>
        <dbReference type="ARBA" id="ARBA00008098"/>
    </source>
</evidence>
<dbReference type="GO" id="GO:0007608">
    <property type="term" value="P:sensory perception of smell"/>
    <property type="evidence" value="ECO:0007669"/>
    <property type="project" value="TreeGrafter"/>
</dbReference>
<dbReference type="Pfam" id="PF01395">
    <property type="entry name" value="PBP_GOBP"/>
    <property type="match status" value="1"/>
</dbReference>
<evidence type="ECO:0000256" key="3">
    <source>
        <dbReference type="ARBA" id="ARBA00022525"/>
    </source>
</evidence>
<evidence type="ECO:0000313" key="6">
    <source>
        <dbReference type="EMBL" id="ALS03856.1"/>
    </source>
</evidence>
<dbReference type="SUPFAM" id="SSF47565">
    <property type="entry name" value="Insect pheromone/odorant-binding proteins"/>
    <property type="match status" value="1"/>
</dbReference>
<dbReference type="PANTHER" id="PTHR11857">
    <property type="entry name" value="ODORANT BINDING PROTEIN-RELATED"/>
    <property type="match status" value="1"/>
</dbReference>
<feature type="signal peptide" evidence="5">
    <location>
        <begin position="1"/>
        <end position="18"/>
    </location>
</feature>
<keyword evidence="4 5" id="KW-0732">Signal</keyword>
<dbReference type="SMART" id="SM00708">
    <property type="entry name" value="PhBP"/>
    <property type="match status" value="1"/>
</dbReference>
<name>A0A1L2BL94_ECTOB</name>
<proteinExistence type="evidence at transcript level"/>
<feature type="chain" id="PRO_5013131859" evidence="5">
    <location>
        <begin position="19"/>
        <end position="137"/>
    </location>
</feature>
<evidence type="ECO:0000256" key="1">
    <source>
        <dbReference type="ARBA" id="ARBA00004613"/>
    </source>
</evidence>
<dbReference type="PANTHER" id="PTHR11857:SF43">
    <property type="entry name" value="GEO07291P1-RELATED"/>
    <property type="match status" value="1"/>
</dbReference>